<evidence type="ECO:0000259" key="9">
    <source>
        <dbReference type="Pfam" id="PF03931"/>
    </source>
</evidence>
<dbReference type="Pfam" id="PF03931">
    <property type="entry name" value="Skp1_POZ"/>
    <property type="match status" value="1"/>
</dbReference>
<evidence type="ECO:0000256" key="6">
    <source>
        <dbReference type="ARBA" id="ARBA00054396"/>
    </source>
</evidence>
<evidence type="ECO:0000259" key="8">
    <source>
        <dbReference type="Pfam" id="PF01466"/>
    </source>
</evidence>
<sequence>MATETETESKKMITLKSSDNQEFEVEEVVACESETIKNMIEDDCYKEGIPLPNVTGNILAKVIEYCKKHVEEGVSDKDKKKWDEEFTKNMDQQRLFELILAANYLNIKKLMDVTCQAVADSIKDCSPEEIRTMFNITNDFTQEEEEQVRKENQWAFN</sequence>
<dbReference type="Gene3D" id="3.30.710.10">
    <property type="entry name" value="Potassium Channel Kv1.1, Chain A"/>
    <property type="match status" value="1"/>
</dbReference>
<dbReference type="CDD" id="cd18322">
    <property type="entry name" value="BTB_POZ_SKP1"/>
    <property type="match status" value="1"/>
</dbReference>
<dbReference type="AlphaFoldDB" id="A0A7J6V8F2"/>
<feature type="domain" description="SKP1 component dimerisation" evidence="8">
    <location>
        <begin position="108"/>
        <end position="155"/>
    </location>
</feature>
<keyword evidence="11" id="KW-1185">Reference proteome</keyword>
<proteinExistence type="inferred from homology"/>
<dbReference type="SMART" id="SM00512">
    <property type="entry name" value="Skp1"/>
    <property type="match status" value="1"/>
</dbReference>
<evidence type="ECO:0000313" key="10">
    <source>
        <dbReference type="EMBL" id="KAF5181057.1"/>
    </source>
</evidence>
<name>A0A7J6V8F2_THATH</name>
<dbReference type="GO" id="GO:0005634">
    <property type="term" value="C:nucleus"/>
    <property type="evidence" value="ECO:0007669"/>
    <property type="project" value="UniProtKB-SubCell"/>
</dbReference>
<protein>
    <recommendedName>
        <fullName evidence="7">SKP1-like protein</fullName>
    </recommendedName>
</protein>
<dbReference type="InterPro" id="IPR016897">
    <property type="entry name" value="SKP1"/>
</dbReference>
<dbReference type="GO" id="GO:0006511">
    <property type="term" value="P:ubiquitin-dependent protein catabolic process"/>
    <property type="evidence" value="ECO:0007669"/>
    <property type="project" value="InterPro"/>
</dbReference>
<evidence type="ECO:0000256" key="4">
    <source>
        <dbReference type="ARBA" id="ARBA00022786"/>
    </source>
</evidence>
<comment type="similarity">
    <text evidence="3 7">Belongs to the SKP1 family.</text>
</comment>
<feature type="domain" description="SKP1 component POZ" evidence="9">
    <location>
        <begin position="11"/>
        <end position="70"/>
    </location>
</feature>
<dbReference type="InterPro" id="IPR016072">
    <property type="entry name" value="Skp1_comp_dimer"/>
</dbReference>
<reference evidence="10 11" key="1">
    <citation type="submission" date="2020-06" db="EMBL/GenBank/DDBJ databases">
        <title>Transcriptomic and genomic resources for Thalictrum thalictroides and T. hernandezii: Facilitating candidate gene discovery in an emerging model plant lineage.</title>
        <authorList>
            <person name="Arias T."/>
            <person name="Riano-Pachon D.M."/>
            <person name="Di Stilio V.S."/>
        </authorList>
    </citation>
    <scope>NUCLEOTIDE SEQUENCE [LARGE SCALE GENOMIC DNA]</scope>
    <source>
        <strain evidence="11">cv. WT478/WT964</strain>
        <tissue evidence="10">Leaves</tissue>
    </source>
</reference>
<dbReference type="PANTHER" id="PTHR11165">
    <property type="entry name" value="SKP1"/>
    <property type="match status" value="1"/>
</dbReference>
<dbReference type="InterPro" id="IPR001232">
    <property type="entry name" value="SKP1-like"/>
</dbReference>
<dbReference type="InterPro" id="IPR016073">
    <property type="entry name" value="Skp1_comp_POZ"/>
</dbReference>
<accession>A0A7J6V8F2</accession>
<evidence type="ECO:0000256" key="2">
    <source>
        <dbReference type="ARBA" id="ARBA00004906"/>
    </source>
</evidence>
<comment type="function">
    <text evidence="6 7">Involved in ubiquitination and subsequent proteasomal degradation of target proteins. Together with CUL1, RBX1 and a F-box protein, it forms a SCF E3 ubiquitin ligase complex. The functional specificity of this complex depends on the type of F-box protein. In the SCF complex, it serves as an adapter that links the F-box protein to CUL1.</text>
</comment>
<dbReference type="EMBL" id="JABWDY010036614">
    <property type="protein sequence ID" value="KAF5181057.1"/>
    <property type="molecule type" value="Genomic_DNA"/>
</dbReference>
<evidence type="ECO:0000256" key="5">
    <source>
        <dbReference type="ARBA" id="ARBA00023242"/>
    </source>
</evidence>
<evidence type="ECO:0000256" key="7">
    <source>
        <dbReference type="PIRNR" id="PIRNR028729"/>
    </source>
</evidence>
<dbReference type="InterPro" id="IPR011333">
    <property type="entry name" value="SKP1/BTB/POZ_sf"/>
</dbReference>
<evidence type="ECO:0000256" key="1">
    <source>
        <dbReference type="ARBA" id="ARBA00004123"/>
    </source>
</evidence>
<evidence type="ECO:0000256" key="3">
    <source>
        <dbReference type="ARBA" id="ARBA00009993"/>
    </source>
</evidence>
<dbReference type="PIRSF" id="PIRSF028729">
    <property type="entry name" value="E3_ubiquit_lig_SCF_Skp"/>
    <property type="match status" value="1"/>
</dbReference>
<comment type="subcellular location">
    <subcellularLocation>
        <location evidence="1">Nucleus</location>
    </subcellularLocation>
</comment>
<comment type="subunit">
    <text evidence="7">Part of a SCF (SKP1-cullin-F-box) protein ligase complex.</text>
</comment>
<dbReference type="OrthoDB" id="7827685at2759"/>
<keyword evidence="4 7" id="KW-0833">Ubl conjugation pathway</keyword>
<organism evidence="10 11">
    <name type="scientific">Thalictrum thalictroides</name>
    <name type="common">Rue-anemone</name>
    <name type="synonym">Anemone thalictroides</name>
    <dbReference type="NCBI Taxonomy" id="46969"/>
    <lineage>
        <taxon>Eukaryota</taxon>
        <taxon>Viridiplantae</taxon>
        <taxon>Streptophyta</taxon>
        <taxon>Embryophyta</taxon>
        <taxon>Tracheophyta</taxon>
        <taxon>Spermatophyta</taxon>
        <taxon>Magnoliopsida</taxon>
        <taxon>Ranunculales</taxon>
        <taxon>Ranunculaceae</taxon>
        <taxon>Thalictroideae</taxon>
        <taxon>Thalictrum</taxon>
    </lineage>
</organism>
<dbReference type="SUPFAM" id="SSF81382">
    <property type="entry name" value="Skp1 dimerisation domain-like"/>
    <property type="match status" value="1"/>
</dbReference>
<dbReference type="GO" id="GO:0009867">
    <property type="term" value="P:jasmonic acid mediated signaling pathway"/>
    <property type="evidence" value="ECO:0007669"/>
    <property type="project" value="UniProtKB-ARBA"/>
</dbReference>
<evidence type="ECO:0000313" key="11">
    <source>
        <dbReference type="Proteomes" id="UP000554482"/>
    </source>
</evidence>
<comment type="caution">
    <text evidence="10">The sequence shown here is derived from an EMBL/GenBank/DDBJ whole genome shotgun (WGS) entry which is preliminary data.</text>
</comment>
<dbReference type="UniPathway" id="UPA00143"/>
<comment type="pathway">
    <text evidence="2 7">Protein modification; protein ubiquitination.</text>
</comment>
<dbReference type="Proteomes" id="UP000554482">
    <property type="component" value="Unassembled WGS sequence"/>
</dbReference>
<dbReference type="GO" id="GO:0016567">
    <property type="term" value="P:protein ubiquitination"/>
    <property type="evidence" value="ECO:0007669"/>
    <property type="project" value="UniProtKB-UniRule"/>
</dbReference>
<dbReference type="InterPro" id="IPR036296">
    <property type="entry name" value="SKP1-like_dim_sf"/>
</dbReference>
<dbReference type="FunFam" id="3.30.710.10:FF:000170">
    <property type="entry name" value="SKP1-like protein 5"/>
    <property type="match status" value="1"/>
</dbReference>
<dbReference type="SUPFAM" id="SSF54695">
    <property type="entry name" value="POZ domain"/>
    <property type="match status" value="1"/>
</dbReference>
<keyword evidence="5" id="KW-0539">Nucleus</keyword>
<gene>
    <name evidence="10" type="ORF">FRX31_029356</name>
</gene>
<dbReference type="Pfam" id="PF01466">
    <property type="entry name" value="Skp1"/>
    <property type="match status" value="1"/>
</dbReference>